<evidence type="ECO:0000256" key="9">
    <source>
        <dbReference type="ARBA" id="ARBA00045734"/>
    </source>
</evidence>
<comment type="pathway">
    <text evidence="8">Alkaloid biosynthesis; nicotine biosynthesis.</text>
</comment>
<evidence type="ECO:0000256" key="7">
    <source>
        <dbReference type="ARBA" id="ARBA00023180"/>
    </source>
</evidence>
<dbReference type="InterPro" id="IPR006094">
    <property type="entry name" value="Oxid_FAD_bind_N"/>
</dbReference>
<evidence type="ECO:0000256" key="10">
    <source>
        <dbReference type="SAM" id="SignalP"/>
    </source>
</evidence>
<dbReference type="SUPFAM" id="SSF56176">
    <property type="entry name" value="FAD-binding/transporter-associated domain-like"/>
    <property type="match status" value="1"/>
</dbReference>
<dbReference type="Proteomes" id="UP001152561">
    <property type="component" value="Unassembled WGS sequence"/>
</dbReference>
<keyword evidence="3" id="KW-0017">Alkaloid metabolism</keyword>
<dbReference type="Gene3D" id="3.30.43.10">
    <property type="entry name" value="Uridine Diphospho-n-acetylenolpyruvylglucosamine Reductase, domain 2"/>
    <property type="match status" value="1"/>
</dbReference>
<evidence type="ECO:0000256" key="5">
    <source>
        <dbReference type="ARBA" id="ARBA00022729"/>
    </source>
</evidence>
<dbReference type="InterPro" id="IPR016166">
    <property type="entry name" value="FAD-bd_PCMH"/>
</dbReference>
<dbReference type="GO" id="GO:0071949">
    <property type="term" value="F:FAD binding"/>
    <property type="evidence" value="ECO:0007669"/>
    <property type="project" value="InterPro"/>
</dbReference>
<organism evidence="12 13">
    <name type="scientific">Anisodus acutangulus</name>
    <dbReference type="NCBI Taxonomy" id="402998"/>
    <lineage>
        <taxon>Eukaryota</taxon>
        <taxon>Viridiplantae</taxon>
        <taxon>Streptophyta</taxon>
        <taxon>Embryophyta</taxon>
        <taxon>Tracheophyta</taxon>
        <taxon>Spermatophyta</taxon>
        <taxon>Magnoliopsida</taxon>
        <taxon>eudicotyledons</taxon>
        <taxon>Gunneridae</taxon>
        <taxon>Pentapetalae</taxon>
        <taxon>asterids</taxon>
        <taxon>lamiids</taxon>
        <taxon>Solanales</taxon>
        <taxon>Solanaceae</taxon>
        <taxon>Solanoideae</taxon>
        <taxon>Hyoscyameae</taxon>
        <taxon>Anisodus</taxon>
    </lineage>
</organism>
<evidence type="ECO:0000259" key="11">
    <source>
        <dbReference type="PROSITE" id="PS51387"/>
    </source>
</evidence>
<feature type="domain" description="FAD-binding PCMH-type" evidence="11">
    <location>
        <begin position="67"/>
        <end position="245"/>
    </location>
</feature>
<evidence type="ECO:0000256" key="2">
    <source>
        <dbReference type="ARBA" id="ARBA00005466"/>
    </source>
</evidence>
<keyword evidence="6" id="KW-0274">FAD</keyword>
<keyword evidence="5 10" id="KW-0732">Signal</keyword>
<dbReference type="Gene3D" id="3.40.462.20">
    <property type="match status" value="1"/>
</dbReference>
<evidence type="ECO:0000256" key="1">
    <source>
        <dbReference type="ARBA" id="ARBA00001974"/>
    </source>
</evidence>
<feature type="chain" id="PRO_5040132633" description="FAD-binding PCMH-type domain-containing protein" evidence="10">
    <location>
        <begin position="24"/>
        <end position="550"/>
    </location>
</feature>
<comment type="caution">
    <text evidence="12">The sequence shown here is derived from an EMBL/GenBank/DDBJ whole genome shotgun (WGS) entry which is preliminary data.</text>
</comment>
<keyword evidence="7" id="KW-0325">Glycoprotein</keyword>
<dbReference type="PANTHER" id="PTHR32448">
    <property type="entry name" value="OS08G0158400 PROTEIN"/>
    <property type="match status" value="1"/>
</dbReference>
<dbReference type="GO" id="GO:0009820">
    <property type="term" value="P:alkaloid metabolic process"/>
    <property type="evidence" value="ECO:0007669"/>
    <property type="project" value="UniProtKB-KW"/>
</dbReference>
<dbReference type="InterPro" id="IPR036318">
    <property type="entry name" value="FAD-bd_PCMH-like_sf"/>
</dbReference>
<dbReference type="Pfam" id="PF08031">
    <property type="entry name" value="BBE"/>
    <property type="match status" value="1"/>
</dbReference>
<accession>A0A9Q1MYN7</accession>
<reference evidence="13" key="1">
    <citation type="journal article" date="2023" name="Proc. Natl. Acad. Sci. U.S.A.">
        <title>Genomic and structural basis for evolution of tropane alkaloid biosynthesis.</title>
        <authorList>
            <person name="Wanga Y.-J."/>
            <person name="Taina T."/>
            <person name="Yua J.-Y."/>
            <person name="Lia J."/>
            <person name="Xua B."/>
            <person name="Chenc J."/>
            <person name="D'Auriad J.C."/>
            <person name="Huanga J.-P."/>
            <person name="Huanga S.-X."/>
        </authorList>
    </citation>
    <scope>NUCLEOTIDE SEQUENCE [LARGE SCALE GENOMIC DNA]</scope>
    <source>
        <strain evidence="13">cv. KIB-2019</strain>
    </source>
</reference>
<evidence type="ECO:0000256" key="6">
    <source>
        <dbReference type="ARBA" id="ARBA00022827"/>
    </source>
</evidence>
<comment type="function">
    <text evidence="9">Involved in the biosynthesis of pyridine alkaloid natural products, leading mainly to the production of anabasine, anatabine, nicotine and nornicotine, effective deterrents against herbivores with antiparasitic and pesticide properties (neurotoxins); nornicotine serves as the precursor in the synthesis of the carcinogen compound N'-nitrosonornicotine (NNN). Catalyzes a late oxidation step subsequent to the pyridine ring condensation reaction in the biosynthesis of alkaloids.</text>
</comment>
<dbReference type="InterPro" id="IPR016167">
    <property type="entry name" value="FAD-bd_PCMH_sub1"/>
</dbReference>
<proteinExistence type="inferred from homology"/>
<dbReference type="Pfam" id="PF01565">
    <property type="entry name" value="FAD_binding_4"/>
    <property type="match status" value="1"/>
</dbReference>
<evidence type="ECO:0000256" key="4">
    <source>
        <dbReference type="ARBA" id="ARBA00022630"/>
    </source>
</evidence>
<dbReference type="OrthoDB" id="407275at2759"/>
<keyword evidence="13" id="KW-1185">Reference proteome</keyword>
<dbReference type="GO" id="GO:0016491">
    <property type="term" value="F:oxidoreductase activity"/>
    <property type="evidence" value="ECO:0007669"/>
    <property type="project" value="InterPro"/>
</dbReference>
<dbReference type="InterPro" id="IPR016169">
    <property type="entry name" value="FAD-bd_PCMH_sub2"/>
</dbReference>
<protein>
    <recommendedName>
        <fullName evidence="11">FAD-binding PCMH-type domain-containing protein</fullName>
    </recommendedName>
</protein>
<sequence>MGRYFQFLQFLLVSFLLLIETNAQQEFLDCIYNHSSVKNINKHIHFPKSPTYSSLVEYGQKNPRWLNSSSAQKLFIITPKNESEIEPIILCSQKFGLQIRVKSGGHDYEGLSFRSVTGTQFVIVDLFNMDDIKIDENEETAWIQTGVTMGQLYYEIAKKSENLAFPGGLYPTVGSGGLISGGGIGTLMRKFGLAADNVLNARVMDVNGNILDRDSMGEDLFWAIRGGGGSSFCVILAWKIKLVRVPSKLTTFTVRRKLRGETINLLQRWQNVSHELPQDLFMRVLIQNMGLGSKKIVQVSFQGQFLGRVSELIPLLNQTFPEFELVQEDCFQDPVVNCTDLPCIRKECFEVPWINATLYFASKRTNDSIEFLVNRTVPETKNYQKATSDFVKSPLPREVWRMIRRVFRDEERPMIILDPLGGRMDEISEFEIPFPHRKGNLFNIQYMVNWGDNSENISSKKINWLRKLYEKMSPFVSHSSRTAYLNYRDLDFGINDGEYSYSISRVWGEKYFNGNFERLAKVKSKVDPGNFFRFEQSIPPFNVSTSEGGR</sequence>
<feature type="signal peptide" evidence="10">
    <location>
        <begin position="1"/>
        <end position="23"/>
    </location>
</feature>
<dbReference type="InterPro" id="IPR012951">
    <property type="entry name" value="BBE"/>
</dbReference>
<dbReference type="PROSITE" id="PS51387">
    <property type="entry name" value="FAD_PCMH"/>
    <property type="match status" value="1"/>
</dbReference>
<evidence type="ECO:0000313" key="12">
    <source>
        <dbReference type="EMBL" id="KAJ8567827.1"/>
    </source>
</evidence>
<dbReference type="EMBL" id="JAJAGQ010000003">
    <property type="protein sequence ID" value="KAJ8567827.1"/>
    <property type="molecule type" value="Genomic_DNA"/>
</dbReference>
<keyword evidence="4" id="KW-0285">Flavoprotein</keyword>
<gene>
    <name evidence="12" type="ORF">K7X08_020035</name>
</gene>
<comment type="similarity">
    <text evidence="2">Belongs to the oxygen-dependent FAD-linked oxidoreductase family.</text>
</comment>
<name>A0A9Q1MYN7_9SOLA</name>
<comment type="cofactor">
    <cofactor evidence="1">
        <name>FAD</name>
        <dbReference type="ChEBI" id="CHEBI:57692"/>
    </cofactor>
</comment>
<evidence type="ECO:0000256" key="8">
    <source>
        <dbReference type="ARBA" id="ARBA00034114"/>
    </source>
</evidence>
<evidence type="ECO:0000256" key="3">
    <source>
        <dbReference type="ARBA" id="ARBA00022589"/>
    </source>
</evidence>
<evidence type="ECO:0000313" key="13">
    <source>
        <dbReference type="Proteomes" id="UP001152561"/>
    </source>
</evidence>
<dbReference type="Gene3D" id="3.30.465.10">
    <property type="match status" value="1"/>
</dbReference>
<dbReference type="AlphaFoldDB" id="A0A9Q1MYN7"/>